<comment type="caution">
    <text evidence="1">The sequence shown here is derived from an EMBL/GenBank/DDBJ whole genome shotgun (WGS) entry which is preliminary data.</text>
</comment>
<gene>
    <name evidence="1" type="ORF">LtaPh_1201100</name>
</gene>
<keyword evidence="2" id="KW-1185">Reference proteome</keyword>
<dbReference type="VEuPathDB" id="TriTrypDB:LtaPh_1201100"/>
<dbReference type="EMBL" id="BLBS01000014">
    <property type="protein sequence ID" value="GET86745.1"/>
    <property type="molecule type" value="Genomic_DNA"/>
</dbReference>
<dbReference type="CDD" id="cd23680">
    <property type="entry name" value="RESC16"/>
    <property type="match status" value="1"/>
</dbReference>
<accession>A0A640KC80</accession>
<evidence type="ECO:0000313" key="2">
    <source>
        <dbReference type="Proteomes" id="UP000419144"/>
    </source>
</evidence>
<reference evidence="1" key="1">
    <citation type="submission" date="2019-11" db="EMBL/GenBank/DDBJ databases">
        <title>Leishmania tarentolae CDS.</title>
        <authorList>
            <person name="Goto Y."/>
            <person name="Yamagishi J."/>
        </authorList>
    </citation>
    <scope>NUCLEOTIDE SEQUENCE [LARGE SCALE GENOMIC DNA]</scope>
    <source>
        <strain evidence="1">Parrot Tar II</strain>
    </source>
</reference>
<dbReference type="Proteomes" id="UP000419144">
    <property type="component" value="Unassembled WGS sequence"/>
</dbReference>
<dbReference type="AlphaFoldDB" id="A0A640KC80"/>
<proteinExistence type="predicted"/>
<sequence>MLLLHQSWLSSMPFTLRCDCMSHRQRRSYSHACTSDSDASLRCSALTPFIATFTFRSRTRDLSRNSAMRHFTARLQLLTFQSLLCGTHALLPPPTHLAAACARSKEEFASKCSASAPLPAMLATAVVATHLLNNNLRDAAAVLASHPCQQQVLEGVRDYVKQHPGVFSVPTLMGMLEEARCVSESAVATFLCVAVDEFLHGSPAACAKGDEAAAWDAQRQHLRSLLLRQIRFYPGCTSFLLGPLCAVSCGCAGDREEVIEAMQLAMRERLMNPRDFGGVLDVVWKSRDPRRVAMMWGWMQHTSACWDVRAASIAIMAFSELHQMDEAVACIQKLAEADCDPTINAQVAFVRFLGTRTPSLLQYAAQLVLHWHPSCEQLWRGEPQAVGMELVKICCACGERILAVEMLEQMVATNAGVPAELEAFMLRPGAAALGEQHSASVVTSKALQELFINAPLRLPNLGEQPTLVGLLLSLGMATNRLPEVYNALEKASLTPGNFQGALECFTKGGFVKAASPGAVLACVREAGARTGHKVPKEMESWLQLATEM</sequence>
<evidence type="ECO:0000313" key="1">
    <source>
        <dbReference type="EMBL" id="GET86745.1"/>
    </source>
</evidence>
<protein>
    <submittedName>
        <fullName evidence="1">Uncharacterized protein</fullName>
    </submittedName>
</protein>
<name>A0A640KC80_LEITA</name>
<organism evidence="1 2">
    <name type="scientific">Leishmania tarentolae</name>
    <name type="common">Sauroleishmania tarentolae</name>
    <dbReference type="NCBI Taxonomy" id="5689"/>
    <lineage>
        <taxon>Eukaryota</taxon>
        <taxon>Discoba</taxon>
        <taxon>Euglenozoa</taxon>
        <taxon>Kinetoplastea</taxon>
        <taxon>Metakinetoplastina</taxon>
        <taxon>Trypanosomatida</taxon>
        <taxon>Trypanosomatidae</taxon>
        <taxon>Leishmaniinae</taxon>
        <taxon>Leishmania</taxon>
        <taxon>lizard Leishmania</taxon>
    </lineage>
</organism>
<dbReference type="OrthoDB" id="245675at2759"/>